<dbReference type="InterPro" id="IPR004477">
    <property type="entry name" value="ComEC_N"/>
</dbReference>
<evidence type="ECO:0000256" key="2">
    <source>
        <dbReference type="ARBA" id="ARBA00022475"/>
    </source>
</evidence>
<feature type="transmembrane region" description="Helical" evidence="6">
    <location>
        <begin position="7"/>
        <end position="23"/>
    </location>
</feature>
<evidence type="ECO:0000256" key="6">
    <source>
        <dbReference type="SAM" id="Phobius"/>
    </source>
</evidence>
<evidence type="ECO:0000256" key="1">
    <source>
        <dbReference type="ARBA" id="ARBA00004651"/>
    </source>
</evidence>
<dbReference type="Pfam" id="PF13567">
    <property type="entry name" value="DUF4131"/>
    <property type="match status" value="1"/>
</dbReference>
<feature type="transmembrane region" description="Helical" evidence="6">
    <location>
        <begin position="357"/>
        <end position="374"/>
    </location>
</feature>
<keyword evidence="10" id="KW-1185">Reference proteome</keyword>
<dbReference type="NCBIfam" id="TIGR00360">
    <property type="entry name" value="ComEC_N-term"/>
    <property type="match status" value="1"/>
</dbReference>
<dbReference type="Pfam" id="PF03772">
    <property type="entry name" value="Competence"/>
    <property type="match status" value="1"/>
</dbReference>
<evidence type="ECO:0000259" key="8">
    <source>
        <dbReference type="Pfam" id="PF13567"/>
    </source>
</evidence>
<proteinExistence type="predicted"/>
<keyword evidence="3 6" id="KW-0812">Transmembrane</keyword>
<dbReference type="RefSeq" id="WP_248432752.1">
    <property type="nucleotide sequence ID" value="NZ_CP096205.1"/>
</dbReference>
<feature type="transmembrane region" description="Helical" evidence="6">
    <location>
        <begin position="333"/>
        <end position="351"/>
    </location>
</feature>
<reference evidence="9" key="1">
    <citation type="submission" date="2022-04" db="EMBL/GenBank/DDBJ databases">
        <title>Consumption of N2O by Flavobacterium azooxidireducens sp. nov. isolated from Decomposing Leaf Litter of Phragmites australis (Cav.).</title>
        <authorList>
            <person name="Behrendt U."/>
            <person name="Spanner T."/>
            <person name="Augustin J."/>
            <person name="Horn M.A."/>
            <person name="Kolb S."/>
            <person name="Ulrich A."/>
        </authorList>
    </citation>
    <scope>NUCLEOTIDE SEQUENCE</scope>
    <source>
        <strain evidence="9">IGB 4-14</strain>
    </source>
</reference>
<feature type="transmembrane region" description="Helical" evidence="6">
    <location>
        <begin position="443"/>
        <end position="461"/>
    </location>
</feature>
<evidence type="ECO:0000256" key="5">
    <source>
        <dbReference type="ARBA" id="ARBA00023136"/>
    </source>
</evidence>
<organism evidence="9 10">
    <name type="scientific">Flavobacterium azooxidireducens</name>
    <dbReference type="NCBI Taxonomy" id="1871076"/>
    <lineage>
        <taxon>Bacteria</taxon>
        <taxon>Pseudomonadati</taxon>
        <taxon>Bacteroidota</taxon>
        <taxon>Flavobacteriia</taxon>
        <taxon>Flavobacteriales</taxon>
        <taxon>Flavobacteriaceae</taxon>
        <taxon>Flavobacterium</taxon>
    </lineage>
</organism>
<evidence type="ECO:0000256" key="3">
    <source>
        <dbReference type="ARBA" id="ARBA00022692"/>
    </source>
</evidence>
<dbReference type="PANTHER" id="PTHR30619:SF1">
    <property type="entry name" value="RECOMBINATION PROTEIN 2"/>
    <property type="match status" value="1"/>
</dbReference>
<feature type="transmembrane region" description="Helical" evidence="6">
    <location>
        <begin position="481"/>
        <end position="500"/>
    </location>
</feature>
<feature type="transmembrane region" description="Helical" evidence="6">
    <location>
        <begin position="284"/>
        <end position="303"/>
    </location>
</feature>
<feature type="transmembrane region" description="Helical" evidence="6">
    <location>
        <begin position="507"/>
        <end position="524"/>
    </location>
</feature>
<sequence length="676" mass="77328">MKVIKFPTIVITICLILGILVSNEIKPDVYLAVLIVSAALFPFLILYFFLRTNLKFRLSFGISSYVLAFTIGIFLFALHYPKNQSSHYSNSEYNFSEKSLVKGVISEKLKPNQFSFKYFMEVESVNKKETKGKLLIILNKKDAEKEFEIGDEILANAMLKPIIRPHNPYQFDYAAYLEKKDVFDQLYLENQNYKVIAKQENLNFLLERTRNKVVAFFENENIPSDRINIIKALFLGQRQNIEQETLDTYSKSGAIHILAISGLHIGILLYFFKALLKPIERIRHGRIITPILLIVILWTFALLSGLSASVVRAVTMFTFVSIGMYMNRETNIYNTLGSSILILLLFKPNFIFDVGFQLSYCAVFSIVTIQPLLSKLWTSKNKIVGYFYDILTVSFAAQIGVLPLSIYYFHQFPGLFFVTNLVIIPLLTVILITGMVSILLSAIGIYFSLLVEFLSGLIGFMSGYVNLVSSFEQFIIKDISFNYYILFASLLVIISIIVFIKKPTSKGIILTLITIFIFQISIIGSKEFHKNQNEFIIFQYPKKTILASKKNSSIVLHSNDSLANSNYVIKNYIQNNFGRIDSLSTLQNVYWINKTKILVIDEKGIFDLPIKPEIVLITQSPKINFERLLSNLSPQTVIADGSNYKTLIEDWEKTCQKKNIPFHSTSEKGYYRISLD</sequence>
<dbReference type="PANTHER" id="PTHR30619">
    <property type="entry name" value="DNA INTERNALIZATION/COMPETENCE PROTEIN COMEC/REC2"/>
    <property type="match status" value="1"/>
</dbReference>
<evidence type="ECO:0000313" key="10">
    <source>
        <dbReference type="Proteomes" id="UP000830583"/>
    </source>
</evidence>
<feature type="domain" description="ComEC/Rec2-related protein" evidence="7">
    <location>
        <begin position="233"/>
        <end position="501"/>
    </location>
</feature>
<feature type="transmembrane region" description="Helical" evidence="6">
    <location>
        <begin position="62"/>
        <end position="80"/>
    </location>
</feature>
<keyword evidence="2" id="KW-1003">Cell membrane</keyword>
<dbReference type="InterPro" id="IPR052159">
    <property type="entry name" value="Competence_DNA_uptake"/>
</dbReference>
<dbReference type="InterPro" id="IPR025405">
    <property type="entry name" value="DUF4131"/>
</dbReference>
<name>A0ABY4KEI6_9FLAO</name>
<feature type="transmembrane region" description="Helical" evidence="6">
    <location>
        <begin position="386"/>
        <end position="409"/>
    </location>
</feature>
<feature type="transmembrane region" description="Helical" evidence="6">
    <location>
        <begin position="415"/>
        <end position="436"/>
    </location>
</feature>
<keyword evidence="4 6" id="KW-1133">Transmembrane helix</keyword>
<comment type="subcellular location">
    <subcellularLocation>
        <location evidence="1">Cell membrane</location>
        <topology evidence="1">Multi-pass membrane protein</topology>
    </subcellularLocation>
</comment>
<keyword evidence="5 6" id="KW-0472">Membrane</keyword>
<feature type="domain" description="DUF4131" evidence="8">
    <location>
        <begin position="31"/>
        <end position="189"/>
    </location>
</feature>
<feature type="transmembrane region" description="Helical" evidence="6">
    <location>
        <begin position="253"/>
        <end position="272"/>
    </location>
</feature>
<evidence type="ECO:0000313" key="9">
    <source>
        <dbReference type="EMBL" id="UPQ77800.1"/>
    </source>
</evidence>
<evidence type="ECO:0000259" key="7">
    <source>
        <dbReference type="Pfam" id="PF03772"/>
    </source>
</evidence>
<feature type="transmembrane region" description="Helical" evidence="6">
    <location>
        <begin position="29"/>
        <end position="50"/>
    </location>
</feature>
<dbReference type="EMBL" id="CP096205">
    <property type="protein sequence ID" value="UPQ77800.1"/>
    <property type="molecule type" value="Genomic_DNA"/>
</dbReference>
<accession>A0ABY4KEI6</accession>
<dbReference type="Proteomes" id="UP000830583">
    <property type="component" value="Chromosome"/>
</dbReference>
<gene>
    <name evidence="9" type="ORF">M0M57_09165</name>
</gene>
<protein>
    <submittedName>
        <fullName evidence="9">ComEC family competence protein</fullName>
    </submittedName>
</protein>
<evidence type="ECO:0000256" key="4">
    <source>
        <dbReference type="ARBA" id="ARBA00022989"/>
    </source>
</evidence>